<dbReference type="SUPFAM" id="SSF51735">
    <property type="entry name" value="NAD(P)-binding Rossmann-fold domains"/>
    <property type="match status" value="1"/>
</dbReference>
<dbReference type="AlphaFoldDB" id="A3ZSJ3"/>
<accession>A3ZSJ3</accession>
<dbReference type="GO" id="GO:0016491">
    <property type="term" value="F:oxidoreductase activity"/>
    <property type="evidence" value="ECO:0007669"/>
    <property type="project" value="UniProtKB-KW"/>
</dbReference>
<name>A3ZSJ3_9BACT</name>
<dbReference type="InterPro" id="IPR006311">
    <property type="entry name" value="TAT_signal"/>
</dbReference>
<keyword evidence="1" id="KW-0560">Oxidoreductase</keyword>
<gene>
    <name evidence="4" type="ORF">DSM3645_14945</name>
</gene>
<feature type="compositionally biased region" description="Low complexity" evidence="2">
    <location>
        <begin position="1"/>
        <end position="15"/>
    </location>
</feature>
<evidence type="ECO:0000256" key="1">
    <source>
        <dbReference type="ARBA" id="ARBA00023002"/>
    </source>
</evidence>
<sequence length="422" mass="46552">MLMITADSVASSSASDPPPVTRRSFLQSTGGLAASASLVLPATLHAAESAPKQVRVGIVGGRFGLGFQFHEHPLCEVTGVAELRPERLEALSKTYKCKTKYDSLEAMLAQAKDMDAVAIFTEAPNHVRHSVAALNAGKHVLCAVPAAMNLEECEELIETVKRTGLSFMMAETSYWQQSTISARQMYQEGKFGNLIYCESEYQHDGLDSLFHENGKRTWRYGFPPMNYPTHCTAHYVGVTGERLTEVMCQGWGDDSPSLKDNAYNNPFWNESAMFKTESGLAFNVRVWWKGAHRGGERAEWIGDKMSFYGHTPNGQGPVVIRRGQQTEKDDAGFVRNLPAFEQYQVPEFWKTDMLPAPLRHGSGHDGSHSFITNEFIDAVANNRRPAVDVYEAVAFTAPGIVAHQSALKGGEQLKVPNFGRAS</sequence>
<dbReference type="SUPFAM" id="SSF55347">
    <property type="entry name" value="Glyceraldehyde-3-phosphate dehydrogenase-like, C-terminal domain"/>
    <property type="match status" value="1"/>
</dbReference>
<dbReference type="Gene3D" id="3.30.360.10">
    <property type="entry name" value="Dihydrodipicolinate Reductase, domain 2"/>
    <property type="match status" value="1"/>
</dbReference>
<protein>
    <submittedName>
        <fullName evidence="4">Putative oxidoreductase</fullName>
    </submittedName>
</protein>
<dbReference type="PANTHER" id="PTHR43818:SF11">
    <property type="entry name" value="BCDNA.GH03377"/>
    <property type="match status" value="1"/>
</dbReference>
<dbReference type="STRING" id="314230.DSM3645_14945"/>
<reference evidence="4 5" key="1">
    <citation type="submission" date="2006-02" db="EMBL/GenBank/DDBJ databases">
        <authorList>
            <person name="Amann R."/>
            <person name="Ferriera S."/>
            <person name="Johnson J."/>
            <person name="Kravitz S."/>
            <person name="Halpern A."/>
            <person name="Remington K."/>
            <person name="Beeson K."/>
            <person name="Tran B."/>
            <person name="Rogers Y.-H."/>
            <person name="Friedman R."/>
            <person name="Venter J.C."/>
        </authorList>
    </citation>
    <scope>NUCLEOTIDE SEQUENCE [LARGE SCALE GENOMIC DNA]</scope>
    <source>
        <strain evidence="4 5">DSM 3645</strain>
    </source>
</reference>
<evidence type="ECO:0000313" key="4">
    <source>
        <dbReference type="EMBL" id="EAQ80653.1"/>
    </source>
</evidence>
<organism evidence="4 5">
    <name type="scientific">Blastopirellula marina DSM 3645</name>
    <dbReference type="NCBI Taxonomy" id="314230"/>
    <lineage>
        <taxon>Bacteria</taxon>
        <taxon>Pseudomonadati</taxon>
        <taxon>Planctomycetota</taxon>
        <taxon>Planctomycetia</taxon>
        <taxon>Pirellulales</taxon>
        <taxon>Pirellulaceae</taxon>
        <taxon>Blastopirellula</taxon>
    </lineage>
</organism>
<dbReference type="Pfam" id="PF01408">
    <property type="entry name" value="GFO_IDH_MocA"/>
    <property type="match status" value="1"/>
</dbReference>
<proteinExistence type="predicted"/>
<dbReference type="Proteomes" id="UP000004358">
    <property type="component" value="Unassembled WGS sequence"/>
</dbReference>
<dbReference type="Gene3D" id="3.40.50.720">
    <property type="entry name" value="NAD(P)-binding Rossmann-like Domain"/>
    <property type="match status" value="1"/>
</dbReference>
<dbReference type="eggNOG" id="COG0673">
    <property type="taxonomic scope" value="Bacteria"/>
</dbReference>
<dbReference type="PROSITE" id="PS51318">
    <property type="entry name" value="TAT"/>
    <property type="match status" value="1"/>
</dbReference>
<dbReference type="EMBL" id="AANZ01000008">
    <property type="protein sequence ID" value="EAQ80653.1"/>
    <property type="molecule type" value="Genomic_DNA"/>
</dbReference>
<evidence type="ECO:0000313" key="5">
    <source>
        <dbReference type="Proteomes" id="UP000004358"/>
    </source>
</evidence>
<evidence type="ECO:0000259" key="3">
    <source>
        <dbReference type="Pfam" id="PF01408"/>
    </source>
</evidence>
<feature type="region of interest" description="Disordered" evidence="2">
    <location>
        <begin position="1"/>
        <end position="23"/>
    </location>
</feature>
<dbReference type="InterPro" id="IPR000683">
    <property type="entry name" value="Gfo/Idh/MocA-like_OxRdtase_N"/>
</dbReference>
<evidence type="ECO:0000256" key="2">
    <source>
        <dbReference type="SAM" id="MobiDB-lite"/>
    </source>
</evidence>
<dbReference type="InterPro" id="IPR036291">
    <property type="entry name" value="NAD(P)-bd_dom_sf"/>
</dbReference>
<dbReference type="InterPro" id="IPR050463">
    <property type="entry name" value="Gfo/Idh/MocA_oxidrdct_glycsds"/>
</dbReference>
<comment type="caution">
    <text evidence="4">The sequence shown here is derived from an EMBL/GenBank/DDBJ whole genome shotgun (WGS) entry which is preliminary data.</text>
</comment>
<dbReference type="PANTHER" id="PTHR43818">
    <property type="entry name" value="BCDNA.GH03377"/>
    <property type="match status" value="1"/>
</dbReference>
<feature type="domain" description="Gfo/Idh/MocA-like oxidoreductase N-terminal" evidence="3">
    <location>
        <begin position="54"/>
        <end position="169"/>
    </location>
</feature>
<dbReference type="HOGENOM" id="CLU_057076_0_0_0"/>
<dbReference type="GO" id="GO:0000166">
    <property type="term" value="F:nucleotide binding"/>
    <property type="evidence" value="ECO:0007669"/>
    <property type="project" value="InterPro"/>
</dbReference>